<dbReference type="RefSeq" id="WP_344879155.1">
    <property type="nucleotide sequence ID" value="NZ_BAABAL010000018.1"/>
</dbReference>
<evidence type="ECO:0000313" key="1">
    <source>
        <dbReference type="EMBL" id="GAA4019990.1"/>
    </source>
</evidence>
<comment type="caution">
    <text evidence="1">The sequence shown here is derived from an EMBL/GenBank/DDBJ whole genome shotgun (WGS) entry which is preliminary data.</text>
</comment>
<proteinExistence type="predicted"/>
<sequence>MEVFLLWHVRHARNLDDSVDHVDADGELACDDEEGDDLKLLGVCSSERRARERIERAGAAWFR</sequence>
<protein>
    <submittedName>
        <fullName evidence="1">Uncharacterized protein</fullName>
    </submittedName>
</protein>
<gene>
    <name evidence="1" type="ORF">GCM10022247_49770</name>
</gene>
<evidence type="ECO:0000313" key="2">
    <source>
        <dbReference type="Proteomes" id="UP001501747"/>
    </source>
</evidence>
<keyword evidence="2" id="KW-1185">Reference proteome</keyword>
<name>A0ABP7T4B3_9PSEU</name>
<dbReference type="EMBL" id="BAABAL010000018">
    <property type="protein sequence ID" value="GAA4019990.1"/>
    <property type="molecule type" value="Genomic_DNA"/>
</dbReference>
<organism evidence="1 2">
    <name type="scientific">Allokutzneria multivorans</name>
    <dbReference type="NCBI Taxonomy" id="1142134"/>
    <lineage>
        <taxon>Bacteria</taxon>
        <taxon>Bacillati</taxon>
        <taxon>Actinomycetota</taxon>
        <taxon>Actinomycetes</taxon>
        <taxon>Pseudonocardiales</taxon>
        <taxon>Pseudonocardiaceae</taxon>
        <taxon>Allokutzneria</taxon>
    </lineage>
</organism>
<dbReference type="Proteomes" id="UP001501747">
    <property type="component" value="Unassembled WGS sequence"/>
</dbReference>
<reference evidence="2" key="1">
    <citation type="journal article" date="2019" name="Int. J. Syst. Evol. Microbiol.">
        <title>The Global Catalogue of Microorganisms (GCM) 10K type strain sequencing project: providing services to taxonomists for standard genome sequencing and annotation.</title>
        <authorList>
            <consortium name="The Broad Institute Genomics Platform"/>
            <consortium name="The Broad Institute Genome Sequencing Center for Infectious Disease"/>
            <person name="Wu L."/>
            <person name="Ma J."/>
        </authorList>
    </citation>
    <scope>NUCLEOTIDE SEQUENCE [LARGE SCALE GENOMIC DNA]</scope>
    <source>
        <strain evidence="2">JCM 17342</strain>
    </source>
</reference>
<accession>A0ABP7T4B3</accession>